<dbReference type="AlphaFoldDB" id="A0A0V1HW25"/>
<comment type="caution">
    <text evidence="1">The sequence shown here is derived from an EMBL/GenBank/DDBJ whole genome shotgun (WGS) entry which is preliminary data.</text>
</comment>
<protein>
    <submittedName>
        <fullName evidence="1">Uncharacterized protein</fullName>
    </submittedName>
</protein>
<dbReference type="EMBL" id="JYDP01000025">
    <property type="protein sequence ID" value="KRZ14404.1"/>
    <property type="molecule type" value="Genomic_DNA"/>
</dbReference>
<evidence type="ECO:0000313" key="2">
    <source>
        <dbReference type="Proteomes" id="UP000055024"/>
    </source>
</evidence>
<dbReference type="Proteomes" id="UP000055024">
    <property type="component" value="Unassembled WGS sequence"/>
</dbReference>
<sequence>MDIAVLKRKIDTDKEEIEEKAQCQFCCALRSLSEARLDSLTEYRRPTSNQIKPPNRPNTVDNELEIGRGQGFYSGLFDLKALGGLDESVLFLPLHQPPDSLQLIGKYLINGMDLCGISDSKCKQRLQKRQSTLDNISNRLCHNHPLI</sequence>
<name>A0A0V1HW25_9BILA</name>
<keyword evidence="2" id="KW-1185">Reference proteome</keyword>
<gene>
    <name evidence="1" type="ORF">T11_9045</name>
</gene>
<evidence type="ECO:0000313" key="1">
    <source>
        <dbReference type="EMBL" id="KRZ14404.1"/>
    </source>
</evidence>
<proteinExistence type="predicted"/>
<dbReference type="OrthoDB" id="10481468at2759"/>
<organism evidence="1 2">
    <name type="scientific">Trichinella zimbabwensis</name>
    <dbReference type="NCBI Taxonomy" id="268475"/>
    <lineage>
        <taxon>Eukaryota</taxon>
        <taxon>Metazoa</taxon>
        <taxon>Ecdysozoa</taxon>
        <taxon>Nematoda</taxon>
        <taxon>Enoplea</taxon>
        <taxon>Dorylaimia</taxon>
        <taxon>Trichinellida</taxon>
        <taxon>Trichinellidae</taxon>
        <taxon>Trichinella</taxon>
    </lineage>
</organism>
<reference evidence="1 2" key="1">
    <citation type="submission" date="2015-01" db="EMBL/GenBank/DDBJ databases">
        <title>Evolution of Trichinella species and genotypes.</title>
        <authorList>
            <person name="Korhonen P.K."/>
            <person name="Edoardo P."/>
            <person name="Giuseppe L.R."/>
            <person name="Gasser R.B."/>
        </authorList>
    </citation>
    <scope>NUCLEOTIDE SEQUENCE [LARGE SCALE GENOMIC DNA]</scope>
    <source>
        <strain evidence="1">ISS1029</strain>
    </source>
</reference>
<accession>A0A0V1HW25</accession>